<name>A0AAD3UQL5_KLEOX</name>
<reference evidence="2" key="2">
    <citation type="submission" date="2019-09" db="EMBL/GenBank/DDBJ databases">
        <authorList>
            <consortium name="NCBI Pathogen Detection Project"/>
        </authorList>
    </citation>
    <scope>NUCLEOTIDE SEQUENCE</scope>
    <source>
        <strain evidence="2">AUSMDU00005748</strain>
    </source>
</reference>
<reference evidence="2" key="1">
    <citation type="journal article" date="2018" name="Genome Biol.">
        <title>SKESA: strategic k-mer extension for scrupulous assemblies.</title>
        <authorList>
            <person name="Souvorov A."/>
            <person name="Agarwala R."/>
            <person name="Lipman D.J."/>
        </authorList>
    </citation>
    <scope>NUCLEOTIDE SEQUENCE</scope>
    <source>
        <strain evidence="2">AUSMDU00005748</strain>
    </source>
</reference>
<organism evidence="2 3">
    <name type="scientific">Klebsiella oxytoca</name>
    <dbReference type="NCBI Taxonomy" id="571"/>
    <lineage>
        <taxon>Bacteria</taxon>
        <taxon>Pseudomonadati</taxon>
        <taxon>Pseudomonadota</taxon>
        <taxon>Gammaproteobacteria</taxon>
        <taxon>Enterobacterales</taxon>
        <taxon>Enterobacteriaceae</taxon>
        <taxon>Klebsiella/Raoultella group</taxon>
        <taxon>Klebsiella</taxon>
    </lineage>
</organism>
<evidence type="ECO:0000313" key="2">
    <source>
        <dbReference type="EMBL" id="HAU4360117.1"/>
    </source>
</evidence>
<comment type="caution">
    <text evidence="2">The sequence shown here is derived from an EMBL/GenBank/DDBJ whole genome shotgun (WGS) entry which is preliminary data.</text>
</comment>
<dbReference type="AlphaFoldDB" id="A0AAD3UQL5"/>
<protein>
    <submittedName>
        <fullName evidence="2">Uncharacterized protein</fullName>
    </submittedName>
</protein>
<evidence type="ECO:0000313" key="3">
    <source>
        <dbReference type="Proteomes" id="UP000868497"/>
    </source>
</evidence>
<dbReference type="EMBL" id="DACXIC010000065">
    <property type="protein sequence ID" value="HAU4360117.1"/>
    <property type="molecule type" value="Genomic_DNA"/>
</dbReference>
<evidence type="ECO:0000256" key="1">
    <source>
        <dbReference type="SAM" id="MobiDB-lite"/>
    </source>
</evidence>
<gene>
    <name evidence="2" type="ORF">F6W21_27765</name>
</gene>
<proteinExistence type="predicted"/>
<accession>A0AAD3UQL5</accession>
<feature type="region of interest" description="Disordered" evidence="1">
    <location>
        <begin position="31"/>
        <end position="61"/>
    </location>
</feature>
<sequence>MSCLKYPAASFPGDAALTGIPVHHRLLTGSPAKAFTPRAGKGADARSFTPAGRPEWFRTGR</sequence>
<dbReference type="Proteomes" id="UP000868497">
    <property type="component" value="Unassembled WGS sequence"/>
</dbReference>